<evidence type="ECO:0000313" key="11">
    <source>
        <dbReference type="EMBL" id="ORZ36901.1"/>
    </source>
</evidence>
<feature type="compositionally biased region" description="Low complexity" evidence="7">
    <location>
        <begin position="412"/>
        <end position="422"/>
    </location>
</feature>
<evidence type="ECO:0000256" key="4">
    <source>
        <dbReference type="ARBA" id="ARBA00022825"/>
    </source>
</evidence>
<dbReference type="PANTHER" id="PTHR43806:SF11">
    <property type="entry name" value="CEREVISIN-RELATED"/>
    <property type="match status" value="1"/>
</dbReference>
<gene>
    <name evidence="11" type="ORF">BCR44DRAFT_123640</name>
</gene>
<evidence type="ECO:0000256" key="5">
    <source>
        <dbReference type="PROSITE-ProRule" id="PRU01240"/>
    </source>
</evidence>
<dbReference type="GO" id="GO:0006508">
    <property type="term" value="P:proteolysis"/>
    <property type="evidence" value="ECO:0007669"/>
    <property type="project" value="UniProtKB-KW"/>
</dbReference>
<sequence>MLRPTLGAALLAVLACLSHAAPSPSSAAESPLLSAENAKKIIEGHYMVVLKDDLDASHIADHHNWLSSFLAFSAQSSGDVSANRIKHMYDVPGGVRGYAGRFDEEAIREIRRSKHVAYVEQDQVVTVQDEVPLDEHTILQKDAPWGLSRISHRTKPVGAAYKEYPFPDNAGEGVSVYVIDTGINIKHVDFEGRARWGATIPENDEDVDGNGHGTHCAGTISGRKYGVAKKANAVAVKVLSSNGSGSMSDVVKGVEWAVADHKRRRQKDPKAKSAANMSLGGGASRTLDRVVNAAVDSGIHFAVAAGNDNRNACNYSPAAAEKAITVGATAVDDRMAWFSNVGKCVDIFGPGKDILSTWIGSNVATNTISGTSMASPHVAGVLAYLISQSDEPIAPKDLKKRLIKMSTKNVIKGLPQPGAPGKPKQPKWPFPWPPGGDDDDEDQGKTPNRLLFTGFKPSSPPKPVPEPKPEPPKDGGDENEETLFRILPVLAEEEDERENAIPMAVIAWIHKAVKRVRVRVSRVL</sequence>
<dbReference type="InterPro" id="IPR022398">
    <property type="entry name" value="Peptidase_S8_His-AS"/>
</dbReference>
<evidence type="ECO:0000259" key="10">
    <source>
        <dbReference type="Pfam" id="PF05922"/>
    </source>
</evidence>
<dbReference type="SUPFAM" id="SSF54897">
    <property type="entry name" value="Protease propeptides/inhibitors"/>
    <property type="match status" value="1"/>
</dbReference>
<dbReference type="FunFam" id="3.40.50.200:FF:000007">
    <property type="entry name" value="Subtilisin-like serine protease"/>
    <property type="match status" value="1"/>
</dbReference>
<feature type="domain" description="Peptidase S8/S53" evidence="9">
    <location>
        <begin position="171"/>
        <end position="410"/>
    </location>
</feature>
<dbReference type="InterPro" id="IPR050131">
    <property type="entry name" value="Peptidase_S8_subtilisin-like"/>
</dbReference>
<accession>A0A1Y2HSY2</accession>
<keyword evidence="4 5" id="KW-0720">Serine protease</keyword>
<dbReference type="InterPro" id="IPR023828">
    <property type="entry name" value="Peptidase_S8_Ser-AS"/>
</dbReference>
<feature type="domain" description="Inhibitor I9" evidence="10">
    <location>
        <begin position="46"/>
        <end position="127"/>
    </location>
</feature>
<feature type="active site" description="Charge relay system" evidence="5">
    <location>
        <position position="180"/>
    </location>
</feature>
<evidence type="ECO:0000256" key="3">
    <source>
        <dbReference type="ARBA" id="ARBA00022801"/>
    </source>
</evidence>
<dbReference type="Pfam" id="PF05922">
    <property type="entry name" value="Inhibitor_I9"/>
    <property type="match status" value="1"/>
</dbReference>
<dbReference type="PROSITE" id="PS00138">
    <property type="entry name" value="SUBTILASE_SER"/>
    <property type="match status" value="1"/>
</dbReference>
<dbReference type="PROSITE" id="PS00136">
    <property type="entry name" value="SUBTILASE_ASP"/>
    <property type="match status" value="1"/>
</dbReference>
<keyword evidence="3 5" id="KW-0378">Hydrolase</keyword>
<dbReference type="PROSITE" id="PS51257">
    <property type="entry name" value="PROKAR_LIPOPROTEIN"/>
    <property type="match status" value="1"/>
</dbReference>
<dbReference type="CDD" id="cd04077">
    <property type="entry name" value="Peptidases_S8_PCSK9_ProteinaseK_like"/>
    <property type="match status" value="1"/>
</dbReference>
<evidence type="ECO:0000259" key="9">
    <source>
        <dbReference type="Pfam" id="PF00082"/>
    </source>
</evidence>
<proteinExistence type="inferred from homology"/>
<dbReference type="InterPro" id="IPR023827">
    <property type="entry name" value="Peptidase_S8_Asp-AS"/>
</dbReference>
<dbReference type="STRING" id="765915.A0A1Y2HSY2"/>
<feature type="active site" description="Charge relay system" evidence="5">
    <location>
        <position position="212"/>
    </location>
</feature>
<name>A0A1Y2HSY2_9FUNG</name>
<evidence type="ECO:0000256" key="6">
    <source>
        <dbReference type="RuleBase" id="RU003355"/>
    </source>
</evidence>
<evidence type="ECO:0000256" key="1">
    <source>
        <dbReference type="ARBA" id="ARBA00011073"/>
    </source>
</evidence>
<dbReference type="InterPro" id="IPR010259">
    <property type="entry name" value="S8pro/Inhibitor_I9"/>
</dbReference>
<feature type="compositionally biased region" description="Basic and acidic residues" evidence="7">
    <location>
        <begin position="465"/>
        <end position="476"/>
    </location>
</feature>
<comment type="caution">
    <text evidence="11">The sequence shown here is derived from an EMBL/GenBank/DDBJ whole genome shotgun (WGS) entry which is preliminary data.</text>
</comment>
<evidence type="ECO:0000256" key="7">
    <source>
        <dbReference type="SAM" id="MobiDB-lite"/>
    </source>
</evidence>
<dbReference type="OrthoDB" id="206201at2759"/>
<feature type="chain" id="PRO_5013254492" evidence="8">
    <location>
        <begin position="21"/>
        <end position="524"/>
    </location>
</feature>
<dbReference type="Gene3D" id="3.30.70.80">
    <property type="entry name" value="Peptidase S8 propeptide/proteinase inhibitor I9"/>
    <property type="match status" value="1"/>
</dbReference>
<dbReference type="Pfam" id="PF00082">
    <property type="entry name" value="Peptidase_S8"/>
    <property type="match status" value="1"/>
</dbReference>
<comment type="similarity">
    <text evidence="1 5 6">Belongs to the peptidase S8 family.</text>
</comment>
<protein>
    <submittedName>
        <fullName evidence="11">Peptidase S8/S53 domain-containing protein</fullName>
    </submittedName>
</protein>
<keyword evidence="2 5" id="KW-0645">Protease</keyword>
<dbReference type="PRINTS" id="PR00723">
    <property type="entry name" value="SUBTILISIN"/>
</dbReference>
<organism evidence="11 12">
    <name type="scientific">Catenaria anguillulae PL171</name>
    <dbReference type="NCBI Taxonomy" id="765915"/>
    <lineage>
        <taxon>Eukaryota</taxon>
        <taxon>Fungi</taxon>
        <taxon>Fungi incertae sedis</taxon>
        <taxon>Blastocladiomycota</taxon>
        <taxon>Blastocladiomycetes</taxon>
        <taxon>Blastocladiales</taxon>
        <taxon>Catenariaceae</taxon>
        <taxon>Catenaria</taxon>
    </lineage>
</organism>
<dbReference type="GO" id="GO:0005615">
    <property type="term" value="C:extracellular space"/>
    <property type="evidence" value="ECO:0007669"/>
    <property type="project" value="TreeGrafter"/>
</dbReference>
<dbReference type="InterPro" id="IPR000209">
    <property type="entry name" value="Peptidase_S8/S53_dom"/>
</dbReference>
<dbReference type="PANTHER" id="PTHR43806">
    <property type="entry name" value="PEPTIDASE S8"/>
    <property type="match status" value="1"/>
</dbReference>
<feature type="active site" description="Charge relay system" evidence="5">
    <location>
        <position position="372"/>
    </location>
</feature>
<dbReference type="EMBL" id="MCFL01000015">
    <property type="protein sequence ID" value="ORZ36901.1"/>
    <property type="molecule type" value="Genomic_DNA"/>
</dbReference>
<evidence type="ECO:0000256" key="2">
    <source>
        <dbReference type="ARBA" id="ARBA00022670"/>
    </source>
</evidence>
<dbReference type="InterPro" id="IPR037045">
    <property type="entry name" value="S8pro/Inhibitor_I9_sf"/>
</dbReference>
<dbReference type="GO" id="GO:0004252">
    <property type="term" value="F:serine-type endopeptidase activity"/>
    <property type="evidence" value="ECO:0007669"/>
    <property type="project" value="UniProtKB-UniRule"/>
</dbReference>
<dbReference type="Gene3D" id="3.40.50.200">
    <property type="entry name" value="Peptidase S8/S53 domain"/>
    <property type="match status" value="1"/>
</dbReference>
<dbReference type="SUPFAM" id="SSF52743">
    <property type="entry name" value="Subtilisin-like"/>
    <property type="match status" value="1"/>
</dbReference>
<dbReference type="InterPro" id="IPR034193">
    <property type="entry name" value="PCSK9_ProteinaseK-like"/>
</dbReference>
<dbReference type="InterPro" id="IPR015500">
    <property type="entry name" value="Peptidase_S8_subtilisin-rel"/>
</dbReference>
<reference evidence="11 12" key="1">
    <citation type="submission" date="2016-07" db="EMBL/GenBank/DDBJ databases">
        <title>Pervasive Adenine N6-methylation of Active Genes in Fungi.</title>
        <authorList>
            <consortium name="DOE Joint Genome Institute"/>
            <person name="Mondo S.J."/>
            <person name="Dannebaum R.O."/>
            <person name="Kuo R.C."/>
            <person name="Labutti K."/>
            <person name="Haridas S."/>
            <person name="Kuo A."/>
            <person name="Salamov A."/>
            <person name="Ahrendt S.R."/>
            <person name="Lipzen A."/>
            <person name="Sullivan W."/>
            <person name="Andreopoulos W.B."/>
            <person name="Clum A."/>
            <person name="Lindquist E."/>
            <person name="Daum C."/>
            <person name="Ramamoorthy G.K."/>
            <person name="Gryganskyi A."/>
            <person name="Culley D."/>
            <person name="Magnuson J.K."/>
            <person name="James T.Y."/>
            <person name="O'Malley M.A."/>
            <person name="Stajich J.E."/>
            <person name="Spatafora J.W."/>
            <person name="Visel A."/>
            <person name="Grigoriev I.V."/>
        </authorList>
    </citation>
    <scope>NUCLEOTIDE SEQUENCE [LARGE SCALE GENOMIC DNA]</scope>
    <source>
        <strain evidence="11 12">PL171</strain>
    </source>
</reference>
<feature type="region of interest" description="Disordered" evidence="7">
    <location>
        <begin position="411"/>
        <end position="483"/>
    </location>
</feature>
<dbReference type="Proteomes" id="UP000193411">
    <property type="component" value="Unassembled WGS sequence"/>
</dbReference>
<evidence type="ECO:0000256" key="8">
    <source>
        <dbReference type="SAM" id="SignalP"/>
    </source>
</evidence>
<dbReference type="AlphaFoldDB" id="A0A1Y2HSY2"/>
<keyword evidence="12" id="KW-1185">Reference proteome</keyword>
<dbReference type="InterPro" id="IPR036852">
    <property type="entry name" value="Peptidase_S8/S53_dom_sf"/>
</dbReference>
<feature type="signal peptide" evidence="8">
    <location>
        <begin position="1"/>
        <end position="20"/>
    </location>
</feature>
<dbReference type="PROSITE" id="PS51892">
    <property type="entry name" value="SUBTILASE"/>
    <property type="match status" value="1"/>
</dbReference>
<dbReference type="PROSITE" id="PS00137">
    <property type="entry name" value="SUBTILASE_HIS"/>
    <property type="match status" value="1"/>
</dbReference>
<evidence type="ECO:0000313" key="12">
    <source>
        <dbReference type="Proteomes" id="UP000193411"/>
    </source>
</evidence>
<keyword evidence="8" id="KW-0732">Signal</keyword>